<name>A0A2I0VE01_9ASPA</name>
<evidence type="ECO:0000313" key="2">
    <source>
        <dbReference type="EMBL" id="PKU61637.1"/>
    </source>
</evidence>
<evidence type="ECO:0000256" key="1">
    <source>
        <dbReference type="SAM" id="Phobius"/>
    </source>
</evidence>
<reference evidence="2 3" key="2">
    <citation type="journal article" date="2017" name="Nature">
        <title>The Apostasia genome and the evolution of orchids.</title>
        <authorList>
            <person name="Zhang G.Q."/>
            <person name="Liu K.W."/>
            <person name="Li Z."/>
            <person name="Lohaus R."/>
            <person name="Hsiao Y.Y."/>
            <person name="Niu S.C."/>
            <person name="Wang J.Y."/>
            <person name="Lin Y.C."/>
            <person name="Xu Q."/>
            <person name="Chen L.J."/>
            <person name="Yoshida K."/>
            <person name="Fujiwara S."/>
            <person name="Wang Z.W."/>
            <person name="Zhang Y.Q."/>
            <person name="Mitsuda N."/>
            <person name="Wang M."/>
            <person name="Liu G.H."/>
            <person name="Pecoraro L."/>
            <person name="Huang H.X."/>
            <person name="Xiao X.J."/>
            <person name="Lin M."/>
            <person name="Wu X.Y."/>
            <person name="Wu W.L."/>
            <person name="Chen Y.Y."/>
            <person name="Chang S.B."/>
            <person name="Sakamoto S."/>
            <person name="Ohme-Takagi M."/>
            <person name="Yagi M."/>
            <person name="Zeng S.J."/>
            <person name="Shen C.Y."/>
            <person name="Yeh C.M."/>
            <person name="Luo Y.B."/>
            <person name="Tsai W.C."/>
            <person name="Van de Peer Y."/>
            <person name="Liu Z.J."/>
        </authorList>
    </citation>
    <scope>NUCLEOTIDE SEQUENCE [LARGE SCALE GENOMIC DNA]</scope>
    <source>
        <tissue evidence="2">The whole plant</tissue>
    </source>
</reference>
<keyword evidence="3" id="KW-1185">Reference proteome</keyword>
<gene>
    <name evidence="2" type="ORF">MA16_Dca028037</name>
</gene>
<feature type="transmembrane region" description="Helical" evidence="1">
    <location>
        <begin position="33"/>
        <end position="54"/>
    </location>
</feature>
<keyword evidence="1" id="KW-1133">Transmembrane helix</keyword>
<dbReference type="AlphaFoldDB" id="A0A2I0VE01"/>
<sequence>MFTFLLGRNLVLKLLNSGRIYVWMLVRLKKSSILKYLCTLILLFTGITGLRISAWKR</sequence>
<protein>
    <submittedName>
        <fullName evidence="2">Uncharacterized protein</fullName>
    </submittedName>
</protein>
<organism evidence="2 3">
    <name type="scientific">Dendrobium catenatum</name>
    <dbReference type="NCBI Taxonomy" id="906689"/>
    <lineage>
        <taxon>Eukaryota</taxon>
        <taxon>Viridiplantae</taxon>
        <taxon>Streptophyta</taxon>
        <taxon>Embryophyta</taxon>
        <taxon>Tracheophyta</taxon>
        <taxon>Spermatophyta</taxon>
        <taxon>Magnoliopsida</taxon>
        <taxon>Liliopsida</taxon>
        <taxon>Asparagales</taxon>
        <taxon>Orchidaceae</taxon>
        <taxon>Epidendroideae</taxon>
        <taxon>Malaxideae</taxon>
        <taxon>Dendrobiinae</taxon>
        <taxon>Dendrobium</taxon>
    </lineage>
</organism>
<keyword evidence="1" id="KW-0472">Membrane</keyword>
<dbReference type="EMBL" id="KZ504637">
    <property type="protein sequence ID" value="PKU61637.1"/>
    <property type="molecule type" value="Genomic_DNA"/>
</dbReference>
<reference evidence="2 3" key="1">
    <citation type="journal article" date="2016" name="Sci. Rep.">
        <title>The Dendrobium catenatum Lindl. genome sequence provides insights into polysaccharide synthase, floral development and adaptive evolution.</title>
        <authorList>
            <person name="Zhang G.Q."/>
            <person name="Xu Q."/>
            <person name="Bian C."/>
            <person name="Tsai W.C."/>
            <person name="Yeh C.M."/>
            <person name="Liu K.W."/>
            <person name="Yoshida K."/>
            <person name="Zhang L.S."/>
            <person name="Chang S.B."/>
            <person name="Chen F."/>
            <person name="Shi Y."/>
            <person name="Su Y.Y."/>
            <person name="Zhang Y.Q."/>
            <person name="Chen L.J."/>
            <person name="Yin Y."/>
            <person name="Lin M."/>
            <person name="Huang H."/>
            <person name="Deng H."/>
            <person name="Wang Z.W."/>
            <person name="Zhu S.L."/>
            <person name="Zhao X."/>
            <person name="Deng C."/>
            <person name="Niu S.C."/>
            <person name="Huang J."/>
            <person name="Wang M."/>
            <person name="Liu G.H."/>
            <person name="Yang H.J."/>
            <person name="Xiao X.J."/>
            <person name="Hsiao Y.Y."/>
            <person name="Wu W.L."/>
            <person name="Chen Y.Y."/>
            <person name="Mitsuda N."/>
            <person name="Ohme-Takagi M."/>
            <person name="Luo Y.B."/>
            <person name="Van de Peer Y."/>
            <person name="Liu Z.J."/>
        </authorList>
    </citation>
    <scope>NUCLEOTIDE SEQUENCE [LARGE SCALE GENOMIC DNA]</scope>
    <source>
        <tissue evidence="2">The whole plant</tissue>
    </source>
</reference>
<keyword evidence="1" id="KW-0812">Transmembrane</keyword>
<proteinExistence type="predicted"/>
<dbReference type="Proteomes" id="UP000233837">
    <property type="component" value="Unassembled WGS sequence"/>
</dbReference>
<accession>A0A2I0VE01</accession>
<evidence type="ECO:0000313" key="3">
    <source>
        <dbReference type="Proteomes" id="UP000233837"/>
    </source>
</evidence>